<keyword evidence="1" id="KW-1133">Transmembrane helix</keyword>
<dbReference type="AlphaFoldDB" id="A0A482TP11"/>
<comment type="caution">
    <text evidence="3">The sequence shown here is derived from an EMBL/GenBank/DDBJ whole genome shotgun (WGS) entry which is preliminary data.</text>
</comment>
<name>A0A482TP11_9EURY</name>
<dbReference type="OMA" id="YVREWVV"/>
<protein>
    <recommendedName>
        <fullName evidence="2">DUF8108 domain-containing protein</fullName>
    </recommendedName>
</protein>
<proteinExistence type="predicted"/>
<dbReference type="EMBL" id="RZHH01000002">
    <property type="protein sequence ID" value="RYJ14971.1"/>
    <property type="molecule type" value="Genomic_DNA"/>
</dbReference>
<accession>A0A482TP11</accession>
<sequence length="113" mass="12337">MRLRTELIAAVALFALLGALARTPAGRFVLPLVSLVVLAGFAYLMTRDTAYTRTTFGIRTRLLDSSDGGDHDCTECGAPATTTRRFVREFVLLGVPVLLLDDGQNRYCDDCLP</sequence>
<dbReference type="Proteomes" id="UP000294028">
    <property type="component" value="Unassembled WGS sequence"/>
</dbReference>
<reference evidence="3 4" key="1">
    <citation type="submission" date="2018-12" db="EMBL/GenBank/DDBJ databases">
        <title>Genome analysis provides insights into bioremediation potentialities of Halogeometricum borinquense strain N11.</title>
        <authorList>
            <person name="Najjari A."/>
            <person name="Youssef N."/>
            <person name="Fhoula I."/>
            <person name="Ben Dhia O."/>
            <person name="Mahjoubi M."/>
            <person name="Ouzari H.I."/>
            <person name="Cherif A."/>
        </authorList>
    </citation>
    <scope>NUCLEOTIDE SEQUENCE [LARGE SCALE GENOMIC DNA]</scope>
    <source>
        <strain evidence="3 4">N11</strain>
    </source>
</reference>
<keyword evidence="1" id="KW-0812">Transmembrane</keyword>
<organism evidence="3 4">
    <name type="scientific">Halogeometricum borinquense</name>
    <dbReference type="NCBI Taxonomy" id="60847"/>
    <lineage>
        <taxon>Archaea</taxon>
        <taxon>Methanobacteriati</taxon>
        <taxon>Methanobacteriota</taxon>
        <taxon>Stenosarchaea group</taxon>
        <taxon>Halobacteria</taxon>
        <taxon>Halobacteriales</taxon>
        <taxon>Haloferacaceae</taxon>
        <taxon>Halogeometricum</taxon>
    </lineage>
</organism>
<feature type="transmembrane region" description="Helical" evidence="1">
    <location>
        <begin position="31"/>
        <end position="46"/>
    </location>
</feature>
<gene>
    <name evidence="3" type="ORF">ELS19_14100</name>
</gene>
<feature type="domain" description="DUF8108" evidence="2">
    <location>
        <begin position="49"/>
        <end position="112"/>
    </location>
</feature>
<dbReference type="InterPro" id="IPR058421">
    <property type="entry name" value="DUF8108_C"/>
</dbReference>
<evidence type="ECO:0000313" key="4">
    <source>
        <dbReference type="Proteomes" id="UP000294028"/>
    </source>
</evidence>
<dbReference type="RefSeq" id="WP_006055001.1">
    <property type="nucleotide sequence ID" value="NZ_RZHH01000002.1"/>
</dbReference>
<dbReference type="Pfam" id="PF26413">
    <property type="entry name" value="DUF8108"/>
    <property type="match status" value="1"/>
</dbReference>
<evidence type="ECO:0000313" key="3">
    <source>
        <dbReference type="EMBL" id="RYJ14971.1"/>
    </source>
</evidence>
<keyword evidence="1" id="KW-0472">Membrane</keyword>
<evidence type="ECO:0000256" key="1">
    <source>
        <dbReference type="SAM" id="Phobius"/>
    </source>
</evidence>
<dbReference type="GeneID" id="9994782"/>
<evidence type="ECO:0000259" key="2">
    <source>
        <dbReference type="Pfam" id="PF26413"/>
    </source>
</evidence>